<evidence type="ECO:0000256" key="10">
    <source>
        <dbReference type="ARBA" id="ARBA00023237"/>
    </source>
</evidence>
<organism evidence="15 16">
    <name type="scientific">Haemophilus aegyptius</name>
    <dbReference type="NCBI Taxonomy" id="197575"/>
    <lineage>
        <taxon>Bacteria</taxon>
        <taxon>Pseudomonadati</taxon>
        <taxon>Pseudomonadota</taxon>
        <taxon>Gammaproteobacteria</taxon>
        <taxon>Pasteurellales</taxon>
        <taxon>Pasteurellaceae</taxon>
        <taxon>Haemophilus</taxon>
    </lineage>
</organism>
<evidence type="ECO:0000256" key="9">
    <source>
        <dbReference type="ARBA" id="ARBA00023136"/>
    </source>
</evidence>
<evidence type="ECO:0000256" key="4">
    <source>
        <dbReference type="ARBA" id="ARBA00022448"/>
    </source>
</evidence>
<evidence type="ECO:0000256" key="2">
    <source>
        <dbReference type="ARBA" id="ARBA00004442"/>
    </source>
</evidence>
<dbReference type="InterPro" id="IPR045584">
    <property type="entry name" value="Pilin-like"/>
</dbReference>
<evidence type="ECO:0000259" key="12">
    <source>
        <dbReference type="Pfam" id="PF03895"/>
    </source>
</evidence>
<feature type="domain" description="Trimeric autotransporter adhesin YadA-like head" evidence="13">
    <location>
        <begin position="69"/>
        <end position="93"/>
    </location>
</feature>
<feature type="domain" description="Trimeric autotransporter adhesin YadA-like head" evidence="13">
    <location>
        <begin position="144"/>
        <end position="165"/>
    </location>
</feature>
<dbReference type="Pfam" id="PF05662">
    <property type="entry name" value="YadA_stalk"/>
    <property type="match status" value="1"/>
</dbReference>
<keyword evidence="10" id="KW-0998">Cell outer membrane</keyword>
<feature type="domain" description="Trimeric autotransporter adhesin YadA-like head" evidence="13">
    <location>
        <begin position="186"/>
        <end position="209"/>
    </location>
</feature>
<dbReference type="InterPro" id="IPR005594">
    <property type="entry name" value="YadA_C"/>
</dbReference>
<feature type="region of interest" description="Disordered" evidence="11">
    <location>
        <begin position="476"/>
        <end position="566"/>
    </location>
</feature>
<dbReference type="Pfam" id="PF05658">
    <property type="entry name" value="YadA_head"/>
    <property type="match status" value="9"/>
</dbReference>
<evidence type="ECO:0000313" key="16">
    <source>
        <dbReference type="Proteomes" id="UP000249400"/>
    </source>
</evidence>
<evidence type="ECO:0000256" key="6">
    <source>
        <dbReference type="ARBA" id="ARBA00022692"/>
    </source>
</evidence>
<dbReference type="SUPFAM" id="SSF101967">
    <property type="entry name" value="Adhesin YadA, collagen-binding domain"/>
    <property type="match status" value="4"/>
</dbReference>
<feature type="domain" description="Trimeric autotransporter adhesin YadA-like C-terminal membrane anchor" evidence="12">
    <location>
        <begin position="702"/>
        <end position="759"/>
    </location>
</feature>
<keyword evidence="6" id="KW-0812">Transmembrane</keyword>
<dbReference type="InterPro" id="IPR008635">
    <property type="entry name" value="Coiled_stalk_dom"/>
</dbReference>
<evidence type="ECO:0000256" key="7">
    <source>
        <dbReference type="ARBA" id="ARBA00022729"/>
    </source>
</evidence>
<keyword evidence="7" id="KW-0732">Signal</keyword>
<comment type="similarity">
    <text evidence="3">Belongs to the autotransporter-2 (AT-2) (TC 1.B.40) family.</text>
</comment>
<dbReference type="CDD" id="cd12820">
    <property type="entry name" value="LbR_YadA-like"/>
    <property type="match status" value="2"/>
</dbReference>
<sequence>MIANDSKVISERRGSIQFKTNADKSSSGATGKRAIAAGVYANAFATDSIAIGTRANINNYWGWQGHDAINSIAIGRQAQVENGRNSIALGANAEILHYQAFALSPDNSIAIGNGSKIIGANSAIAIGNKADVTAIDGGRGSAANNAIAIGNQATVRRSNSISLGKGVDTAGENSVSIGVNIQSAKNNSITIGQNAKTSQERTIAIGAYADANSDRTVAIGAEAKAYGSKSIVIGGLGERGSDKQAQSKVGARSSIVIGNGSIADTSAQHSIVLGSDAKVSSSQGISIGKNAKVLANSLGAISIGTNATTSHAQDIAIGQNSETSTPNNLSTLTIGDQSLQKGVISTVNTGVVSVGNSTTKRQIQNVAAGNVSENSTDAINGSQLYYVVKAADEIAKTEYVFTVNGNTAKTMNNKNASDQNTTNNKLDFKAGEGLAVAYEDEAVTYKLNDESKQAIEDAKGAAGTVNAKLAEINEATSRAEQSKTAAAQSAQEAEQSKTAAAQSAQEAEQSKTAAAQSAQDAKASENATKAIQTHIENSGLISKDGKTSLSGDNSSGSESAMASGKNSSAIGYGAEAAGEDSTAIGNSAQAQANGSTALGNTAKAESEGATAVGHNAKAEADNSVALGKGSVAKEKGTVSVGTVGNERRITNVQDPKYLTDAANKRYVDRSINSVRHELRQTDKKLRGGIAGAVAIANIPTNSIPGGTMIGLAFGNFKGQNALAIGISKSSDNNRIHLKLSGSATSAGDYAVGAGIGYQW</sequence>
<gene>
    <name evidence="15" type="primary">baaA1_2</name>
    <name evidence="15" type="ORF">NCTC8502_01591</name>
</gene>
<dbReference type="InterPro" id="IPR008640">
    <property type="entry name" value="Adhesin_Head_dom"/>
</dbReference>
<evidence type="ECO:0000259" key="14">
    <source>
        <dbReference type="Pfam" id="PF05662"/>
    </source>
</evidence>
<dbReference type="RefSeq" id="WP_006996042.1">
    <property type="nucleotide sequence ID" value="NZ_CP082857.1"/>
</dbReference>
<feature type="domain" description="Trimeric autotransporter adhesin YadA-like stalk" evidence="14">
    <location>
        <begin position="362"/>
        <end position="404"/>
    </location>
</feature>
<dbReference type="Proteomes" id="UP000249400">
    <property type="component" value="Chromosome 1"/>
</dbReference>
<dbReference type="Gene3D" id="2.150.10.10">
    <property type="entry name" value="Serralysin-like metalloprotease, C-terminal"/>
    <property type="match status" value="4"/>
</dbReference>
<keyword evidence="5" id="KW-1134">Transmembrane beta strand</keyword>
<keyword evidence="9" id="KW-0472">Membrane</keyword>
<reference evidence="15 16" key="1">
    <citation type="submission" date="2018-06" db="EMBL/GenBank/DDBJ databases">
        <authorList>
            <consortium name="Pathogen Informatics"/>
            <person name="Doyle S."/>
        </authorList>
    </citation>
    <scope>NUCLEOTIDE SEQUENCE [LARGE SCALE GENOMIC DNA]</scope>
    <source>
        <strain evidence="15 16">NCTC8502</strain>
    </source>
</reference>
<keyword evidence="8" id="KW-0653">Protein transport</keyword>
<feature type="domain" description="Trimeric autotransporter adhesin YadA-like head" evidence="13">
    <location>
        <begin position="266"/>
        <end position="291"/>
    </location>
</feature>
<dbReference type="EMBL" id="LS483429">
    <property type="protein sequence ID" value="SQH37885.1"/>
    <property type="molecule type" value="Genomic_DNA"/>
</dbReference>
<feature type="region of interest" description="Disordered" evidence="11">
    <location>
        <begin position="596"/>
        <end position="616"/>
    </location>
</feature>
<evidence type="ECO:0000256" key="8">
    <source>
        <dbReference type="ARBA" id="ARBA00022927"/>
    </source>
</evidence>
<feature type="domain" description="Trimeric autotransporter adhesin YadA-like head" evidence="13">
    <location>
        <begin position="29"/>
        <end position="55"/>
    </location>
</feature>
<feature type="compositionally biased region" description="Low complexity" evidence="11">
    <location>
        <begin position="482"/>
        <end position="525"/>
    </location>
</feature>
<keyword evidence="4" id="KW-0813">Transport</keyword>
<evidence type="ECO:0000259" key="13">
    <source>
        <dbReference type="Pfam" id="PF05658"/>
    </source>
</evidence>
<feature type="domain" description="Trimeric autotransporter adhesin YadA-like head" evidence="13">
    <location>
        <begin position="296"/>
        <end position="321"/>
    </location>
</feature>
<accession>A0ABY1VWM0</accession>
<name>A0ABY1VWM0_HAEAE</name>
<dbReference type="Gene3D" id="3.30.1300.30">
    <property type="entry name" value="GSPII I/J protein-like"/>
    <property type="match status" value="1"/>
</dbReference>
<comment type="subcellular location">
    <subcellularLocation>
        <location evidence="2">Cell outer membrane</location>
    </subcellularLocation>
    <subcellularLocation>
        <location evidence="1">Cell surface</location>
    </subcellularLocation>
</comment>
<keyword evidence="16" id="KW-1185">Reference proteome</keyword>
<proteinExistence type="inferred from homology"/>
<evidence type="ECO:0000256" key="11">
    <source>
        <dbReference type="SAM" id="MobiDB-lite"/>
    </source>
</evidence>
<feature type="domain" description="Trimeric autotransporter adhesin YadA-like head" evidence="13">
    <location>
        <begin position="211"/>
        <end position="234"/>
    </location>
</feature>
<evidence type="ECO:0000256" key="1">
    <source>
        <dbReference type="ARBA" id="ARBA00004241"/>
    </source>
</evidence>
<feature type="compositionally biased region" description="Low complexity" evidence="11">
    <location>
        <begin position="548"/>
        <end position="559"/>
    </location>
</feature>
<feature type="domain" description="Trimeric autotransporter adhesin YadA-like head" evidence="13">
    <location>
        <begin position="562"/>
        <end position="588"/>
    </location>
</feature>
<evidence type="ECO:0000256" key="3">
    <source>
        <dbReference type="ARBA" id="ARBA00005848"/>
    </source>
</evidence>
<feature type="domain" description="Trimeric autotransporter adhesin YadA-like head" evidence="13">
    <location>
        <begin position="604"/>
        <end position="630"/>
    </location>
</feature>
<dbReference type="Pfam" id="PF03895">
    <property type="entry name" value="YadA_anchor"/>
    <property type="match status" value="1"/>
</dbReference>
<dbReference type="SUPFAM" id="SSF54523">
    <property type="entry name" value="Pili subunits"/>
    <property type="match status" value="1"/>
</dbReference>
<protein>
    <submittedName>
        <fullName evidence="15">Trimeric autotransporter adhesin</fullName>
    </submittedName>
</protein>
<evidence type="ECO:0000313" key="15">
    <source>
        <dbReference type="EMBL" id="SQH37885.1"/>
    </source>
</evidence>
<dbReference type="InterPro" id="IPR011049">
    <property type="entry name" value="Serralysin-like_metalloprot_C"/>
</dbReference>
<evidence type="ECO:0000256" key="5">
    <source>
        <dbReference type="ARBA" id="ARBA00022452"/>
    </source>
</evidence>
<dbReference type="Gene3D" id="1.20.5.170">
    <property type="match status" value="1"/>
</dbReference>
<feature type="compositionally biased region" description="Polar residues" evidence="11">
    <location>
        <begin position="526"/>
        <end position="540"/>
    </location>
</feature>